<evidence type="ECO:0000313" key="3">
    <source>
        <dbReference type="Proteomes" id="UP001221757"/>
    </source>
</evidence>
<feature type="region of interest" description="Disordered" evidence="1">
    <location>
        <begin position="1"/>
        <end position="37"/>
    </location>
</feature>
<dbReference type="EMBL" id="JARKIE010000493">
    <property type="protein sequence ID" value="KAJ7632078.1"/>
    <property type="molecule type" value="Genomic_DNA"/>
</dbReference>
<sequence length="178" mass="19473">MQKGGLRLQASVHSVHRETVVSPKRPSNAPALAQDSNPPTPYVVQMYRSFMLNHAIISHELFGLHRGHKSGFDEGFNAKVAGNPVGDRFQLLVDQVESGWSPVRDCHSSLNPSSGASQIELTPELELDMYKLCFLSLPFLSVKDRLMSSSARLVLKILRSAMCTESAPSSDPASLSEP</sequence>
<evidence type="ECO:0000256" key="1">
    <source>
        <dbReference type="SAM" id="MobiDB-lite"/>
    </source>
</evidence>
<protein>
    <submittedName>
        <fullName evidence="2">Uncharacterized protein</fullName>
    </submittedName>
</protein>
<organism evidence="2 3">
    <name type="scientific">Mycena rosella</name>
    <name type="common">Pink bonnet</name>
    <name type="synonym">Agaricus rosellus</name>
    <dbReference type="NCBI Taxonomy" id="1033263"/>
    <lineage>
        <taxon>Eukaryota</taxon>
        <taxon>Fungi</taxon>
        <taxon>Dikarya</taxon>
        <taxon>Basidiomycota</taxon>
        <taxon>Agaricomycotina</taxon>
        <taxon>Agaricomycetes</taxon>
        <taxon>Agaricomycetidae</taxon>
        <taxon>Agaricales</taxon>
        <taxon>Marasmiineae</taxon>
        <taxon>Mycenaceae</taxon>
        <taxon>Mycena</taxon>
    </lineage>
</organism>
<accession>A0AAD7FPG9</accession>
<reference evidence="2" key="1">
    <citation type="submission" date="2023-03" db="EMBL/GenBank/DDBJ databases">
        <title>Massive genome expansion in bonnet fungi (Mycena s.s.) driven by repeated elements and novel gene families across ecological guilds.</title>
        <authorList>
            <consortium name="Lawrence Berkeley National Laboratory"/>
            <person name="Harder C.B."/>
            <person name="Miyauchi S."/>
            <person name="Viragh M."/>
            <person name="Kuo A."/>
            <person name="Thoen E."/>
            <person name="Andreopoulos B."/>
            <person name="Lu D."/>
            <person name="Skrede I."/>
            <person name="Drula E."/>
            <person name="Henrissat B."/>
            <person name="Morin E."/>
            <person name="Kohler A."/>
            <person name="Barry K."/>
            <person name="LaButti K."/>
            <person name="Morin E."/>
            <person name="Salamov A."/>
            <person name="Lipzen A."/>
            <person name="Mereny Z."/>
            <person name="Hegedus B."/>
            <person name="Baldrian P."/>
            <person name="Stursova M."/>
            <person name="Weitz H."/>
            <person name="Taylor A."/>
            <person name="Grigoriev I.V."/>
            <person name="Nagy L.G."/>
            <person name="Martin F."/>
            <person name="Kauserud H."/>
        </authorList>
    </citation>
    <scope>NUCLEOTIDE SEQUENCE</scope>
    <source>
        <strain evidence="2">CBHHK067</strain>
    </source>
</reference>
<evidence type="ECO:0000313" key="2">
    <source>
        <dbReference type="EMBL" id="KAJ7632078.1"/>
    </source>
</evidence>
<proteinExistence type="predicted"/>
<keyword evidence="3" id="KW-1185">Reference proteome</keyword>
<dbReference type="AlphaFoldDB" id="A0AAD7FPG9"/>
<name>A0AAD7FPG9_MYCRO</name>
<comment type="caution">
    <text evidence="2">The sequence shown here is derived from an EMBL/GenBank/DDBJ whole genome shotgun (WGS) entry which is preliminary data.</text>
</comment>
<dbReference type="Proteomes" id="UP001221757">
    <property type="component" value="Unassembled WGS sequence"/>
</dbReference>
<gene>
    <name evidence="2" type="ORF">B0H17DRAFT_1187596</name>
</gene>